<dbReference type="SMART" id="SM00421">
    <property type="entry name" value="HTH_LUXR"/>
    <property type="match status" value="1"/>
</dbReference>
<keyword evidence="3" id="KW-0804">Transcription</keyword>
<accession>A0A3N9Q7L6</accession>
<feature type="domain" description="HTH luxR-type" evidence="4">
    <location>
        <begin position="619"/>
        <end position="682"/>
    </location>
</feature>
<keyword evidence="2" id="KW-0238">DNA-binding</keyword>
<dbReference type="CDD" id="cd06170">
    <property type="entry name" value="LuxR_C_like"/>
    <property type="match status" value="1"/>
</dbReference>
<evidence type="ECO:0000256" key="1">
    <source>
        <dbReference type="ARBA" id="ARBA00023015"/>
    </source>
</evidence>
<gene>
    <name evidence="5" type="ORF">EH198_03600</name>
</gene>
<evidence type="ECO:0000256" key="3">
    <source>
        <dbReference type="ARBA" id="ARBA00023163"/>
    </source>
</evidence>
<proteinExistence type="predicted"/>
<dbReference type="OrthoDB" id="182489at2"/>
<dbReference type="PRINTS" id="PR00038">
    <property type="entry name" value="HTHLUXR"/>
</dbReference>
<dbReference type="PROSITE" id="PS50043">
    <property type="entry name" value="HTH_LUXR_2"/>
    <property type="match status" value="1"/>
</dbReference>
<evidence type="ECO:0000256" key="2">
    <source>
        <dbReference type="ARBA" id="ARBA00023125"/>
    </source>
</evidence>
<sequence>MTVELSAIEERELQFVVGRSTETGTFTHILQESCDQACRILHVYGTGGIGKSTYLRLCRSWSKQMDALFVLIDSNDFIHTEQGLVEAIFKHLSPGLTAVHSSPVHLDGLMKLIHGITSERRLVLAFDTFEEMPELESWLRDIFFPGLPNRTLLLFAGRHPLKGRWIVSPALRERICQLELHYLNPEDCSEYLQKCGIHHPALVEKLSDRTKGHPLSLSLAAAAYSPSSPAYGSDYFDDVIELWLREVPDPELRTLLDAASLLQLFHHELLAFIMDEEVSSQAFNRLISLSFVRKSERGWQLHDLLREYIRLRLQNRAPGLFKRLKQRAAQYYANSLLAAPYAEKDWEVGELFRYTGIEVARALMSRQEQQRAYYWETVTPSTLADAAAFANWRENHIEPISGVGVDPETGTTYAIEYSAEEIRKHVKPVDLTGVFALDPSSIKLLRDDNGRAAALFVVIPIHSGTLTWLESDPLCSPYLASLSREEKDKLKTLPERPAGWFMRCTYYSDLLNPAIRTAGIYLIYSYMFRGGILVSSPFESEISRKVYRGFGFHTVEGATHFNYDGVTPTPTYAVDTRGAKLQDFLERLFYRAGLTWQGNDHKKKSAPAEPAQAEAAESAVDGEQLLTKREKEVVRLVLAGCSNSEVAKTLYISEITVKKHLISIYSKLGITKRIQLAQKFPS</sequence>
<name>A0A3N9Q7L6_9BACL</name>
<dbReference type="InterPro" id="IPR000792">
    <property type="entry name" value="Tscrpt_reg_LuxR_C"/>
</dbReference>
<dbReference type="SUPFAM" id="SSF52540">
    <property type="entry name" value="P-loop containing nucleoside triphosphate hydrolases"/>
    <property type="match status" value="1"/>
</dbReference>
<dbReference type="AlphaFoldDB" id="A0A3N9Q7L6"/>
<dbReference type="RefSeq" id="WP_124694158.1">
    <property type="nucleotide sequence ID" value="NZ_JBHUFE010000016.1"/>
</dbReference>
<dbReference type="PANTHER" id="PTHR44688:SF16">
    <property type="entry name" value="DNA-BINDING TRANSCRIPTIONAL ACTIVATOR DEVR_DOSR"/>
    <property type="match status" value="1"/>
</dbReference>
<organism evidence="5 6">
    <name type="scientific">Paenibacillus rhizophilus</name>
    <dbReference type="NCBI Taxonomy" id="1850366"/>
    <lineage>
        <taxon>Bacteria</taxon>
        <taxon>Bacillati</taxon>
        <taxon>Bacillota</taxon>
        <taxon>Bacilli</taxon>
        <taxon>Bacillales</taxon>
        <taxon>Paenibacillaceae</taxon>
        <taxon>Paenibacillus</taxon>
    </lineage>
</organism>
<evidence type="ECO:0000313" key="5">
    <source>
        <dbReference type="EMBL" id="RQW13516.1"/>
    </source>
</evidence>
<evidence type="ECO:0000259" key="4">
    <source>
        <dbReference type="PROSITE" id="PS50043"/>
    </source>
</evidence>
<dbReference type="EMBL" id="RQPI01000001">
    <property type="protein sequence ID" value="RQW13516.1"/>
    <property type="molecule type" value="Genomic_DNA"/>
</dbReference>
<dbReference type="PROSITE" id="PS00622">
    <property type="entry name" value="HTH_LUXR_1"/>
    <property type="match status" value="1"/>
</dbReference>
<dbReference type="GO" id="GO:0003677">
    <property type="term" value="F:DNA binding"/>
    <property type="evidence" value="ECO:0007669"/>
    <property type="project" value="UniProtKB-KW"/>
</dbReference>
<reference evidence="5 6" key="1">
    <citation type="submission" date="2018-11" db="EMBL/GenBank/DDBJ databases">
        <title>Genome sequence of strain 7197.</title>
        <authorList>
            <person name="Gao J."/>
            <person name="Sun J."/>
        </authorList>
    </citation>
    <scope>NUCLEOTIDE SEQUENCE [LARGE SCALE GENOMIC DNA]</scope>
    <source>
        <strain evidence="5 6">7197</strain>
    </source>
</reference>
<keyword evidence="6" id="KW-1185">Reference proteome</keyword>
<dbReference type="PANTHER" id="PTHR44688">
    <property type="entry name" value="DNA-BINDING TRANSCRIPTIONAL ACTIVATOR DEVR_DOSR"/>
    <property type="match status" value="1"/>
</dbReference>
<dbReference type="InterPro" id="IPR027417">
    <property type="entry name" value="P-loop_NTPase"/>
</dbReference>
<dbReference type="InterPro" id="IPR016032">
    <property type="entry name" value="Sig_transdc_resp-reg_C-effctor"/>
</dbReference>
<keyword evidence="1" id="KW-0805">Transcription regulation</keyword>
<evidence type="ECO:0000313" key="6">
    <source>
        <dbReference type="Proteomes" id="UP000282529"/>
    </source>
</evidence>
<dbReference type="Gene3D" id="3.40.50.300">
    <property type="entry name" value="P-loop containing nucleotide triphosphate hydrolases"/>
    <property type="match status" value="1"/>
</dbReference>
<dbReference type="GO" id="GO:0006355">
    <property type="term" value="P:regulation of DNA-templated transcription"/>
    <property type="evidence" value="ECO:0007669"/>
    <property type="project" value="InterPro"/>
</dbReference>
<protein>
    <submittedName>
        <fullName evidence="5">Helix-turn-helix transcriptional regulator</fullName>
    </submittedName>
</protein>
<dbReference type="Pfam" id="PF00196">
    <property type="entry name" value="GerE"/>
    <property type="match status" value="1"/>
</dbReference>
<comment type="caution">
    <text evidence="5">The sequence shown here is derived from an EMBL/GenBank/DDBJ whole genome shotgun (WGS) entry which is preliminary data.</text>
</comment>
<dbReference type="Gene3D" id="1.10.10.10">
    <property type="entry name" value="Winged helix-like DNA-binding domain superfamily/Winged helix DNA-binding domain"/>
    <property type="match status" value="1"/>
</dbReference>
<dbReference type="Proteomes" id="UP000282529">
    <property type="component" value="Unassembled WGS sequence"/>
</dbReference>
<dbReference type="SUPFAM" id="SSF46894">
    <property type="entry name" value="C-terminal effector domain of the bipartite response regulators"/>
    <property type="match status" value="1"/>
</dbReference>
<dbReference type="InterPro" id="IPR036388">
    <property type="entry name" value="WH-like_DNA-bd_sf"/>
</dbReference>